<evidence type="ECO:0000313" key="12">
    <source>
        <dbReference type="EMBL" id="KAB1064454.1"/>
    </source>
</evidence>
<feature type="transmembrane region" description="Helical" evidence="10">
    <location>
        <begin position="6"/>
        <end position="28"/>
    </location>
</feature>
<dbReference type="InterPro" id="IPR034701">
    <property type="entry name" value="CdaA"/>
</dbReference>
<accession>A0A6N6M8N5</accession>
<dbReference type="OrthoDB" id="9807385at2"/>
<evidence type="ECO:0000256" key="4">
    <source>
        <dbReference type="ARBA" id="ARBA00022692"/>
    </source>
</evidence>
<evidence type="ECO:0000256" key="9">
    <source>
        <dbReference type="ARBA" id="ARBA00023136"/>
    </source>
</evidence>
<dbReference type="GO" id="GO:0006171">
    <property type="term" value="P:cAMP biosynthetic process"/>
    <property type="evidence" value="ECO:0007669"/>
    <property type="project" value="InterPro"/>
</dbReference>
<keyword evidence="7 10" id="KW-0067">ATP-binding</keyword>
<evidence type="ECO:0000256" key="6">
    <source>
        <dbReference type="ARBA" id="ARBA00022741"/>
    </source>
</evidence>
<dbReference type="GO" id="GO:0106408">
    <property type="term" value="F:diadenylate cyclase activity"/>
    <property type="evidence" value="ECO:0007669"/>
    <property type="project" value="UniProtKB-EC"/>
</dbReference>
<dbReference type="InterPro" id="IPR014046">
    <property type="entry name" value="C-di-AMP_synthase"/>
</dbReference>
<keyword evidence="5 10" id="KW-0548">Nucleotidyltransferase</keyword>
<evidence type="ECO:0000256" key="7">
    <source>
        <dbReference type="ARBA" id="ARBA00022840"/>
    </source>
</evidence>
<feature type="transmembrane region" description="Helical" evidence="10">
    <location>
        <begin position="35"/>
        <end position="53"/>
    </location>
</feature>
<dbReference type="InterPro" id="IPR045585">
    <property type="entry name" value="CdaA_N"/>
</dbReference>
<comment type="subunit">
    <text evidence="10">Probably a homodimer.</text>
</comment>
<comment type="similarity">
    <text evidence="10">Belongs to the adenylate cyclase family. DacA/CdaA subfamily.</text>
</comment>
<dbReference type="InterPro" id="IPR050338">
    <property type="entry name" value="DisA"/>
</dbReference>
<dbReference type="PIRSF" id="PIRSF004793">
    <property type="entry name" value="UCP004793"/>
    <property type="match status" value="1"/>
</dbReference>
<keyword evidence="6 10" id="KW-0547">Nucleotide-binding</keyword>
<evidence type="ECO:0000256" key="8">
    <source>
        <dbReference type="ARBA" id="ARBA00022989"/>
    </source>
</evidence>
<comment type="caution">
    <text evidence="10">Lacks conserved residue(s) required for the propagation of feature annotation.</text>
</comment>
<organism evidence="12 13">
    <name type="scientific">Salibacter halophilus</name>
    <dbReference type="NCBI Taxonomy" id="1803916"/>
    <lineage>
        <taxon>Bacteria</taxon>
        <taxon>Pseudomonadati</taxon>
        <taxon>Bacteroidota</taxon>
        <taxon>Flavobacteriia</taxon>
        <taxon>Flavobacteriales</taxon>
        <taxon>Salibacteraceae</taxon>
        <taxon>Salibacter</taxon>
    </lineage>
</organism>
<keyword evidence="4 10" id="KW-0812">Transmembrane</keyword>
<dbReference type="SUPFAM" id="SSF143597">
    <property type="entry name" value="YojJ-like"/>
    <property type="match status" value="1"/>
</dbReference>
<protein>
    <recommendedName>
        <fullName evidence="10">Diadenylate cyclase</fullName>
        <shortName evidence="10">DAC</shortName>
        <ecNumber evidence="10">2.7.7.85</ecNumber>
    </recommendedName>
    <alternativeName>
        <fullName evidence="10">Cyclic-di-AMP synthase</fullName>
        <shortName evidence="10">c-di-AMP synthase</shortName>
    </alternativeName>
</protein>
<keyword evidence="3 10" id="KW-0808">Transferase</keyword>
<dbReference type="HAMAP" id="MF_01499">
    <property type="entry name" value="DacA"/>
    <property type="match status" value="1"/>
</dbReference>
<dbReference type="RefSeq" id="WP_151167641.1">
    <property type="nucleotide sequence ID" value="NZ_WACR01000005.1"/>
</dbReference>
<dbReference type="EC" id="2.7.7.85" evidence="10"/>
<keyword evidence="13" id="KW-1185">Reference proteome</keyword>
<dbReference type="PANTHER" id="PTHR34185:SF1">
    <property type="entry name" value="DIADENYLATE CYCLASE"/>
    <property type="match status" value="1"/>
</dbReference>
<gene>
    <name evidence="10" type="primary">dacA</name>
    <name evidence="12" type="ORF">F3059_07080</name>
</gene>
<name>A0A6N6M8N5_9FLAO</name>
<keyword evidence="9 10" id="KW-0472">Membrane</keyword>
<comment type="caution">
    <text evidence="12">The sequence shown here is derived from an EMBL/GenBank/DDBJ whole genome shotgun (WGS) entry which is preliminary data.</text>
</comment>
<keyword evidence="2 10" id="KW-1003">Cell membrane</keyword>
<keyword evidence="8 10" id="KW-1133">Transmembrane helix</keyword>
<dbReference type="GO" id="GO:0005524">
    <property type="term" value="F:ATP binding"/>
    <property type="evidence" value="ECO:0007669"/>
    <property type="project" value="UniProtKB-UniRule"/>
</dbReference>
<dbReference type="Pfam" id="PF02457">
    <property type="entry name" value="DAC"/>
    <property type="match status" value="1"/>
</dbReference>
<comment type="function">
    <text evidence="10">Catalyzes the condensation of 2 ATP molecules into cyclic di-AMP (c-di-AMP), a second messenger used to regulate differing processes in different bacteria.</text>
</comment>
<proteinExistence type="inferred from homology"/>
<reference evidence="12 13" key="1">
    <citation type="submission" date="2019-09" db="EMBL/GenBank/DDBJ databases">
        <title>Genomes of Cryomorphaceae.</title>
        <authorList>
            <person name="Bowman J.P."/>
        </authorList>
    </citation>
    <scope>NUCLEOTIDE SEQUENCE [LARGE SCALE GENOMIC DNA]</scope>
    <source>
        <strain evidence="12 13">KCTC 52047</strain>
    </source>
</reference>
<sequence>MINPLFISLRLLDVIDILLVAVLLYQLYNLVKGTITIRILAGIVVVLVIWKTVEVLQMELVANILGQFIGMGAIAVIIIFQPELRKFLVRLGNHQFLRKATRGSFFNFSPMESNDELDHAEMSRAIWNLSARKTGALIVFTQRNDLSNYESTGIRLNSEFSVELIESIFYKNNPLHDGAVIIKDNTIKAASCVLPVSDRQDIPSKFGLRHRAAIGISEHSDVKVVTISEETGQVHFIEKGNINLIDRNSLESELDDFLS</sequence>
<dbReference type="PROSITE" id="PS51794">
    <property type="entry name" value="DAC"/>
    <property type="match status" value="1"/>
</dbReference>
<dbReference type="NCBIfam" id="TIGR00159">
    <property type="entry name" value="diadenylate cyclase CdaA"/>
    <property type="match status" value="1"/>
</dbReference>
<dbReference type="Pfam" id="PF19293">
    <property type="entry name" value="CdaA_N"/>
    <property type="match status" value="1"/>
</dbReference>
<dbReference type="Proteomes" id="UP000435357">
    <property type="component" value="Unassembled WGS sequence"/>
</dbReference>
<evidence type="ECO:0000256" key="2">
    <source>
        <dbReference type="ARBA" id="ARBA00022475"/>
    </source>
</evidence>
<dbReference type="EMBL" id="WACR01000005">
    <property type="protein sequence ID" value="KAB1064454.1"/>
    <property type="molecule type" value="Genomic_DNA"/>
</dbReference>
<evidence type="ECO:0000313" key="13">
    <source>
        <dbReference type="Proteomes" id="UP000435357"/>
    </source>
</evidence>
<dbReference type="GO" id="GO:0004016">
    <property type="term" value="F:adenylate cyclase activity"/>
    <property type="evidence" value="ECO:0007669"/>
    <property type="project" value="UniProtKB-UniRule"/>
</dbReference>
<evidence type="ECO:0000256" key="3">
    <source>
        <dbReference type="ARBA" id="ARBA00022679"/>
    </source>
</evidence>
<dbReference type="PANTHER" id="PTHR34185">
    <property type="entry name" value="DIADENYLATE CYCLASE"/>
    <property type="match status" value="1"/>
</dbReference>
<feature type="transmembrane region" description="Helical" evidence="10">
    <location>
        <begin position="60"/>
        <end position="80"/>
    </location>
</feature>
<feature type="domain" description="DAC" evidence="11">
    <location>
        <begin position="81"/>
        <end position="249"/>
    </location>
</feature>
<dbReference type="AlphaFoldDB" id="A0A6N6M8N5"/>
<evidence type="ECO:0000256" key="10">
    <source>
        <dbReference type="HAMAP-Rule" id="MF_01499"/>
    </source>
</evidence>
<evidence type="ECO:0000259" key="11">
    <source>
        <dbReference type="PROSITE" id="PS51794"/>
    </source>
</evidence>
<dbReference type="InterPro" id="IPR003390">
    <property type="entry name" value="DNA_integrity_scan_DisA_N"/>
</dbReference>
<evidence type="ECO:0000256" key="1">
    <source>
        <dbReference type="ARBA" id="ARBA00000877"/>
    </source>
</evidence>
<dbReference type="InterPro" id="IPR036888">
    <property type="entry name" value="DNA_integrity_DisA_N_sf"/>
</dbReference>
<evidence type="ECO:0000256" key="5">
    <source>
        <dbReference type="ARBA" id="ARBA00022695"/>
    </source>
</evidence>
<dbReference type="Gene3D" id="3.40.1700.10">
    <property type="entry name" value="DNA integrity scanning protein, DisA, N-terminal domain"/>
    <property type="match status" value="1"/>
</dbReference>
<comment type="catalytic activity">
    <reaction evidence="1 10">
        <text>2 ATP = 3',3'-c-di-AMP + 2 diphosphate</text>
        <dbReference type="Rhea" id="RHEA:35655"/>
        <dbReference type="ChEBI" id="CHEBI:30616"/>
        <dbReference type="ChEBI" id="CHEBI:33019"/>
        <dbReference type="ChEBI" id="CHEBI:71500"/>
        <dbReference type="EC" id="2.7.7.85"/>
    </reaction>
</comment>